<feature type="transmembrane region" description="Helical" evidence="1">
    <location>
        <begin position="42"/>
        <end position="68"/>
    </location>
</feature>
<keyword evidence="1" id="KW-1133">Transmembrane helix</keyword>
<keyword evidence="1" id="KW-0812">Transmembrane</keyword>
<dbReference type="AlphaFoldDB" id="A0AAW0CHI0"/>
<comment type="caution">
    <text evidence="2">The sequence shown here is derived from an EMBL/GenBank/DDBJ whole genome shotgun (WGS) entry which is preliminary data.</text>
</comment>
<name>A0AAW0CHI0_9AGAR</name>
<gene>
    <name evidence="2" type="ORF">R3P38DRAFT_2516229</name>
</gene>
<feature type="transmembrane region" description="Helical" evidence="1">
    <location>
        <begin position="150"/>
        <end position="171"/>
    </location>
</feature>
<reference evidence="2 3" key="1">
    <citation type="journal article" date="2024" name="J Genomics">
        <title>Draft genome sequencing and assembly of Favolaschia claudopus CIRM-BRFM 2984 isolated from oak limbs.</title>
        <authorList>
            <person name="Navarro D."/>
            <person name="Drula E."/>
            <person name="Chaduli D."/>
            <person name="Cazenave R."/>
            <person name="Ahrendt S."/>
            <person name="Wang J."/>
            <person name="Lipzen A."/>
            <person name="Daum C."/>
            <person name="Barry K."/>
            <person name="Grigoriev I.V."/>
            <person name="Favel A."/>
            <person name="Rosso M.N."/>
            <person name="Martin F."/>
        </authorList>
    </citation>
    <scope>NUCLEOTIDE SEQUENCE [LARGE SCALE GENOMIC DNA]</scope>
    <source>
        <strain evidence="2 3">CIRM-BRFM 2984</strain>
    </source>
</reference>
<dbReference type="Proteomes" id="UP001362999">
    <property type="component" value="Unassembled WGS sequence"/>
</dbReference>
<dbReference type="PANTHER" id="PTHR35041">
    <property type="entry name" value="MEDIATOR OF RNA POLYMERASE II TRANSCRIPTION SUBUNIT 1"/>
    <property type="match status" value="1"/>
</dbReference>
<organism evidence="2 3">
    <name type="scientific">Favolaschia claudopus</name>
    <dbReference type="NCBI Taxonomy" id="2862362"/>
    <lineage>
        <taxon>Eukaryota</taxon>
        <taxon>Fungi</taxon>
        <taxon>Dikarya</taxon>
        <taxon>Basidiomycota</taxon>
        <taxon>Agaricomycotina</taxon>
        <taxon>Agaricomycetes</taxon>
        <taxon>Agaricomycetidae</taxon>
        <taxon>Agaricales</taxon>
        <taxon>Marasmiineae</taxon>
        <taxon>Mycenaceae</taxon>
        <taxon>Favolaschia</taxon>
    </lineage>
</organism>
<evidence type="ECO:0000256" key="1">
    <source>
        <dbReference type="SAM" id="Phobius"/>
    </source>
</evidence>
<dbReference type="EMBL" id="JAWWNJ010000017">
    <property type="protein sequence ID" value="KAK7038377.1"/>
    <property type="molecule type" value="Genomic_DNA"/>
</dbReference>
<keyword evidence="3" id="KW-1185">Reference proteome</keyword>
<evidence type="ECO:0000313" key="3">
    <source>
        <dbReference type="Proteomes" id="UP001362999"/>
    </source>
</evidence>
<evidence type="ECO:0000313" key="2">
    <source>
        <dbReference type="EMBL" id="KAK7038377.1"/>
    </source>
</evidence>
<sequence>MYSPVQYSPVAIGDGMSSPSRFHPRASASAPAFDQSKKRMSVGLWVASVSIVGGTILAGFIAVGHHLFDQHIDRRLVSGEWAQTTTRPVEIVFSSAFKVLYCFSAGVSLCQLSWYCLRRQPVTLSDIDVLVGEPSLETLYRRNLLLKMPLIITMTVAILASPVITILAPSLNTRQVAPDSSTLTVPTLNTTTDAVLNDFYPRSGFQYGAVTEIWDKAALTALLSDNPVGWPMPEGCAPECNYDITYVAPALRCSDLRPSQISDNITNEERYVSRVFDDPPSAYLVGYDGHAISVQEQMTALNFSVQNDATFSSSLYNLTLAYVPFLSSNTQKGALINASGSSCTFYNATHRASTHYFNGTQESRVSVLDFHEPLNTVYRHLDAGPKPLGVIWPTTLFANDTVSDTFRPGIGAHVHLLALADALSQRLKGSVIIDGFHGDLNTTTFMMETNIFQPAAANSFLADDATRVIGINTTAHVTNISQALQDLVANATLGFIHLNTGFTTAEAAIKSKDIAYVYDRRTLITTYAIAFFLLVVMSGVGIFSMVKNGESSSNKFSRLLVALRNPELDEVAEAVEIHGVPAHRVQLRFGGRPSTGRQNSGVFGVVSPVRQESFGVHEK</sequence>
<accession>A0AAW0CHI0</accession>
<protein>
    <submittedName>
        <fullName evidence="2">Uncharacterized protein</fullName>
    </submittedName>
</protein>
<feature type="transmembrane region" description="Helical" evidence="1">
    <location>
        <begin position="527"/>
        <end position="546"/>
    </location>
</feature>
<keyword evidence="1" id="KW-0472">Membrane</keyword>
<proteinExistence type="predicted"/>
<dbReference type="PANTHER" id="PTHR35041:SF6">
    <property type="entry name" value="FORMYLMETHIONINE DEFORMYLASE-LIKE PROTEIN-RELATED"/>
    <property type="match status" value="1"/>
</dbReference>